<dbReference type="eggNOG" id="COG3866">
    <property type="taxonomic scope" value="Bacteria"/>
</dbReference>
<dbReference type="GO" id="GO:0005576">
    <property type="term" value="C:extracellular region"/>
    <property type="evidence" value="ECO:0007669"/>
    <property type="project" value="UniProtKB-SubCell"/>
</dbReference>
<feature type="signal peptide" evidence="4">
    <location>
        <begin position="1"/>
        <end position="19"/>
    </location>
</feature>
<dbReference type="Gene3D" id="2.60.40.1080">
    <property type="match status" value="1"/>
</dbReference>
<dbReference type="SUPFAM" id="SSF49373">
    <property type="entry name" value="Invasin/intimin cell-adhesion fragments"/>
    <property type="match status" value="1"/>
</dbReference>
<dbReference type="Pfam" id="PF18962">
    <property type="entry name" value="Por_Secre_tail"/>
    <property type="match status" value="1"/>
</dbReference>
<dbReference type="PROSITE" id="PS00503">
    <property type="entry name" value="PECTINESTERASE_2"/>
    <property type="match status" value="1"/>
</dbReference>
<dbReference type="Gene3D" id="2.160.20.10">
    <property type="entry name" value="Single-stranded right-handed beta-helix, Pectin lyase-like"/>
    <property type="match status" value="2"/>
</dbReference>
<organism evidence="6 7">
    <name type="scientific">Flavobacterium seoulense</name>
    <dbReference type="NCBI Taxonomy" id="1492738"/>
    <lineage>
        <taxon>Bacteria</taxon>
        <taxon>Pseudomonadati</taxon>
        <taxon>Bacteroidota</taxon>
        <taxon>Flavobacteriia</taxon>
        <taxon>Flavobacteriales</taxon>
        <taxon>Flavobacteriaceae</taxon>
        <taxon>Flavobacterium</taxon>
    </lineage>
</organism>
<dbReference type="SUPFAM" id="SSF51126">
    <property type="entry name" value="Pectin lyase-like"/>
    <property type="match status" value="2"/>
</dbReference>
<accession>A0A066WPU9</accession>
<keyword evidence="1 4" id="KW-0732">Signal</keyword>
<dbReference type="GO" id="GO:0000272">
    <property type="term" value="P:polysaccharide catabolic process"/>
    <property type="evidence" value="ECO:0007669"/>
    <property type="project" value="UniProtKB-KW"/>
</dbReference>
<dbReference type="PANTHER" id="PTHR31683">
    <property type="entry name" value="PECTATE LYASE 18-RELATED"/>
    <property type="match status" value="1"/>
</dbReference>
<dbReference type="InterPro" id="IPR008964">
    <property type="entry name" value="Invasin/intimin_cell_adhesion"/>
</dbReference>
<dbReference type="eggNOG" id="COG5263">
    <property type="taxonomic scope" value="Bacteria"/>
</dbReference>
<evidence type="ECO:0000256" key="1">
    <source>
        <dbReference type="ARBA" id="ARBA00022729"/>
    </source>
</evidence>
<dbReference type="InterPro" id="IPR011050">
    <property type="entry name" value="Pectin_lyase_fold/virulence"/>
</dbReference>
<keyword evidence="2" id="KW-0456">Lyase</keyword>
<dbReference type="InterPro" id="IPR045032">
    <property type="entry name" value="PEL"/>
</dbReference>
<dbReference type="Proteomes" id="UP000027064">
    <property type="component" value="Unassembled WGS sequence"/>
</dbReference>
<name>A0A066WPU9_9FLAO</name>
<dbReference type="NCBIfam" id="TIGR04183">
    <property type="entry name" value="Por_Secre_tail"/>
    <property type="match status" value="1"/>
</dbReference>
<dbReference type="GO" id="GO:0030570">
    <property type="term" value="F:pectate lyase activity"/>
    <property type="evidence" value="ECO:0007669"/>
    <property type="project" value="InterPro"/>
</dbReference>
<dbReference type="InterPro" id="IPR012334">
    <property type="entry name" value="Pectin_lyas_fold"/>
</dbReference>
<evidence type="ECO:0000256" key="4">
    <source>
        <dbReference type="SAM" id="SignalP"/>
    </source>
</evidence>
<comment type="caution">
    <text evidence="6">The sequence shown here is derived from an EMBL/GenBank/DDBJ whole genome shotgun (WGS) entry which is preliminary data.</text>
</comment>
<evidence type="ECO:0000313" key="7">
    <source>
        <dbReference type="Proteomes" id="UP000027064"/>
    </source>
</evidence>
<dbReference type="InterPro" id="IPR026444">
    <property type="entry name" value="Secre_tail"/>
</dbReference>
<dbReference type="PATRIC" id="fig|1492738.3.peg.1020"/>
<reference evidence="6 7" key="1">
    <citation type="submission" date="2014-05" db="EMBL/GenBank/DDBJ databases">
        <title>Genome Sequence of Flavobacterium sp. EM1321.</title>
        <authorList>
            <person name="Shin S.-K."/>
            <person name="Yi H."/>
        </authorList>
    </citation>
    <scope>NUCLEOTIDE SEQUENCE [LARGE SCALE GENOMIC DNA]</scope>
    <source>
        <strain evidence="6 7">EM1321</strain>
    </source>
</reference>
<gene>
    <name evidence="6" type="ORF">FEM21_10270</name>
</gene>
<dbReference type="InterPro" id="IPR002022">
    <property type="entry name" value="Pec_lyase"/>
</dbReference>
<evidence type="ECO:0000313" key="6">
    <source>
        <dbReference type="EMBL" id="KDN55836.1"/>
    </source>
</evidence>
<dbReference type="InterPro" id="IPR041253">
    <property type="entry name" value="CBM77"/>
</dbReference>
<dbReference type="eggNOG" id="COG4677">
    <property type="taxonomic scope" value="Bacteria"/>
</dbReference>
<feature type="chain" id="PRO_5001629247" description="Pectate lyase domain-containing protein" evidence="4">
    <location>
        <begin position="20"/>
        <end position="2060"/>
    </location>
</feature>
<dbReference type="STRING" id="1492738.FEM21_10270"/>
<feature type="domain" description="Pectate lyase" evidence="5">
    <location>
        <begin position="172"/>
        <end position="382"/>
    </location>
</feature>
<evidence type="ECO:0000256" key="3">
    <source>
        <dbReference type="PROSITE-ProRule" id="PRU10040"/>
    </source>
</evidence>
<proteinExistence type="predicted"/>
<dbReference type="PANTHER" id="PTHR31683:SF18">
    <property type="entry name" value="PECTATE LYASE 21-RELATED"/>
    <property type="match status" value="1"/>
</dbReference>
<keyword evidence="7" id="KW-1185">Reference proteome</keyword>
<dbReference type="eggNOG" id="COG4935">
    <property type="taxonomic scope" value="Bacteria"/>
</dbReference>
<dbReference type="OrthoDB" id="1208312at2"/>
<evidence type="ECO:0000259" key="5">
    <source>
        <dbReference type="SMART" id="SM00656"/>
    </source>
</evidence>
<dbReference type="eggNOG" id="COG5492">
    <property type="taxonomic scope" value="Bacteria"/>
</dbReference>
<sequence length="2060" mass="219984">MKKILLYLAVLFTSLQMYSQSVTITESAGWLESAYVKWQPVSEAQSYNVYYSGNGITNQKIDTQLIRSYGTYFRADVLGLAAGTYTVTVKPVVAGVEGTGTTTQNITVLAHDRNGFAFQGGRIPGAYNIDGTVKSNAVIVYVTENTKNTVSLNVTGATTNPCVGIQNILFGFKKGADTRPLIVRLIGNITDMDVMDGGDIVIENKNNASGSITFEGVGNDAVCNGWGIRLKSASNIEIRNLGTMNVNSTAGDNIGLQQSNDHVWVHHNDMFYGNAGSDADQIKGDGSLDNKGSTYCTFSYNRFWDNGKCSLLGLSENITTGLYVTYHHNWFDHSDSRHPRVRFYSAHIYNNYYDGVSKYGAGSTLGSSLFIENNYYRNSKYPMLTSMQGTDVWSSSKQANDPGNMGTFSGENGGTIKAFNNTMDTDIGTNTMRFVAYGDTNPLYNISGKISSTVDFDAYVAATRGEQVPNTVKSFAGANVYNNFDTDPALYVKNLIPDSPEVAKAKVIQYSGRVGGGDFKWTFNNATDDTSYAVNAPLKAAITNYKSALVYVQGESQPSNQKLTVTTSNAEQTVVEGNSIETVIFTWSGDATDATVTGLPASGISFVKNAVAKTITVSGTPTATVSYSVATTGTVGTPTTVSGTITVMTPGTSGDNEIHDFTASGKISTFYTITGNMNSTNGTQTYDGLNLTARLKMESATTITYMTTGVSALTLVFDNTFTGKVKLNGTSYTAVAGIVTVPSLPAGTYTIAKGDTTNLFYIKTVYDAPTLVTPTIIDFSIANKIVGDAPFTLSAPTSNSTGGFTYTSSDTSVATISGNTVTIVGAGSSTITANQAASAGYTAGSISATLTVSAAVTNDKSDVWDFGAQQLDAALYNNKLDVATINSWYPGTHVVGTASTAYVMPASFTAGDLSWVGGSNDRLRTSNTAITRYDSNVGSGATAGYSGRIYVNGSAQAARYLSFNLKENDELTVVANSDAAGMLNFVYLSDATVQSELAATTTTTNEYKFVAKKTGVYKIYDQINKPSYYRITRKPAVLTAVSGGIDVTKATDIPSGYTVNFTNESGKTWTGLVTNGKYNVDVPAGYTYTLSVGNANGYLVTSGETFAVAVGANLHNIAVTKITLYTVTGNITGLGTDISKLSLKYTPDPVANATYVPVPVINTATGVYSVKLEANVKYTISGVGVNEYEILANTITLSANANSNIVFTEKPKYKVTVTSASLDANQLAKLGLVFTNINEAGVSYSFADIKNVNLRNGVYSLTAFGLDEYPVELVSTSNLNVSNAAVSKALTFRTVTNWSFDDKVIANGATAYKGMIFTGAVANEIAKGHLNASAGSTISVPVAPNQKVTVTYYYVANFSIQGGAPVVTTSNSTGLFEKVDYVYSGTTPGNVVISVNSTSYFTDVTVSSILSYSPVITVGVNKDYQTINEALKAISQMVRTPDQRVTVVIDPGNYEEMIVVNSANVTFKNAAAKPSIALKNKGVDIDGNAVRITSYYGYGYSYYSQGNDNKWNADVLAVNKANDSYKYENVSGTTNGSYWNATAVIAANGFEANDIIFENSFNQYISKKESQDKVVMWAVGNKGQRPIDYGNTAVQNRSFVERAAAIGIPNGVDKTVLKNCRVVGRQDSFYGGVGSRVVVYKGAVMGAVDYIFGGMIGVFYKTDFVMNVSDVAGDASYLTAPQQSSGRGFLLYECNVTSAIPGVETASAYRAKPGYFGRPWSANTSEVVLYKTKIETSNFPGSEGLSLIAPAGWTNSLGGTSDNIYEFGTIENSGIYNTLNRVSWSKSLTTPKLADGSDITTFNFTKGTDGWDPIPLLETILTLPSDNFSVLVSSATCNGVKNGAITVSSKEKTLVYNVAISDKNLVLNTDNSYTATLNNLAAGTYEVCFTTTGIPNYKQCYEVKIEEPEKIVISSFVSKNSNTVKLTMSGSEQYKVTVNGVDEIVAGNDYTAALKSGTNTITVSTDLECQGVFNETIFLSEGIQYFPNPTSGVVQVYLAGEDKEVAVKVFNLTGNLISSFVKPIESNRNFQLELSSYMNGVYLIQLDGKTISKTFKIIKK</sequence>
<dbReference type="InterPro" id="IPR033131">
    <property type="entry name" value="Pectinesterase_Asp_AS"/>
</dbReference>
<evidence type="ECO:0000256" key="2">
    <source>
        <dbReference type="ARBA" id="ARBA00023239"/>
    </source>
</evidence>
<feature type="active site" evidence="3">
    <location>
        <position position="1649"/>
    </location>
</feature>
<dbReference type="EMBL" id="JNCA01000009">
    <property type="protein sequence ID" value="KDN55836.1"/>
    <property type="molecule type" value="Genomic_DNA"/>
</dbReference>
<dbReference type="Pfam" id="PF18283">
    <property type="entry name" value="CBM77"/>
    <property type="match status" value="1"/>
</dbReference>
<dbReference type="RefSeq" id="WP_051627483.1">
    <property type="nucleotide sequence ID" value="NZ_JNCA01000009.1"/>
</dbReference>
<dbReference type="SMART" id="SM00656">
    <property type="entry name" value="Amb_all"/>
    <property type="match status" value="1"/>
</dbReference>
<protein>
    <recommendedName>
        <fullName evidence="5">Pectate lyase domain-containing protein</fullName>
    </recommendedName>
</protein>